<feature type="compositionally biased region" description="Basic and acidic residues" evidence="1">
    <location>
        <begin position="12"/>
        <end position="33"/>
    </location>
</feature>
<evidence type="ECO:0000313" key="3">
    <source>
        <dbReference type="Proteomes" id="UP001153709"/>
    </source>
</evidence>
<feature type="region of interest" description="Disordered" evidence="1">
    <location>
        <begin position="1"/>
        <end position="64"/>
    </location>
</feature>
<name>A0A9N9X8M8_DIABA</name>
<protein>
    <submittedName>
        <fullName evidence="2">Uncharacterized protein</fullName>
    </submittedName>
</protein>
<dbReference type="EMBL" id="OU898277">
    <property type="protein sequence ID" value="CAG9829269.1"/>
    <property type="molecule type" value="Genomic_DNA"/>
</dbReference>
<sequence>MDIEPAYTPPPKKPEPKPEPKKEAEPELPENKRLAKMKNNRMKKYQRSDKKIKSKQKRAADKEYVNTSDTVIHSKSFNDYSCNCKIK</sequence>
<keyword evidence="3" id="KW-1185">Reference proteome</keyword>
<evidence type="ECO:0000256" key="1">
    <source>
        <dbReference type="SAM" id="MobiDB-lite"/>
    </source>
</evidence>
<proteinExistence type="predicted"/>
<feature type="compositionally biased region" description="Basic residues" evidence="1">
    <location>
        <begin position="34"/>
        <end position="45"/>
    </location>
</feature>
<gene>
    <name evidence="2" type="ORF">DIABBA_LOCUS3106</name>
</gene>
<dbReference type="Proteomes" id="UP001153709">
    <property type="component" value="Chromosome 2"/>
</dbReference>
<evidence type="ECO:0000313" key="2">
    <source>
        <dbReference type="EMBL" id="CAG9829269.1"/>
    </source>
</evidence>
<accession>A0A9N9X8M8</accession>
<organism evidence="2 3">
    <name type="scientific">Diabrotica balteata</name>
    <name type="common">Banded cucumber beetle</name>
    <dbReference type="NCBI Taxonomy" id="107213"/>
    <lineage>
        <taxon>Eukaryota</taxon>
        <taxon>Metazoa</taxon>
        <taxon>Ecdysozoa</taxon>
        <taxon>Arthropoda</taxon>
        <taxon>Hexapoda</taxon>
        <taxon>Insecta</taxon>
        <taxon>Pterygota</taxon>
        <taxon>Neoptera</taxon>
        <taxon>Endopterygota</taxon>
        <taxon>Coleoptera</taxon>
        <taxon>Polyphaga</taxon>
        <taxon>Cucujiformia</taxon>
        <taxon>Chrysomeloidea</taxon>
        <taxon>Chrysomelidae</taxon>
        <taxon>Galerucinae</taxon>
        <taxon>Diabroticina</taxon>
        <taxon>Diabroticites</taxon>
        <taxon>Diabrotica</taxon>
    </lineage>
</organism>
<dbReference type="AlphaFoldDB" id="A0A9N9X8M8"/>
<reference evidence="2" key="1">
    <citation type="submission" date="2022-01" db="EMBL/GenBank/DDBJ databases">
        <authorList>
            <person name="King R."/>
        </authorList>
    </citation>
    <scope>NUCLEOTIDE SEQUENCE</scope>
</reference>